<proteinExistence type="predicted"/>
<accession>A0ABR4BEN8</accession>
<evidence type="ECO:0000313" key="3">
    <source>
        <dbReference type="Proteomes" id="UP001590951"/>
    </source>
</evidence>
<evidence type="ECO:0000313" key="2">
    <source>
        <dbReference type="EMBL" id="KAL2056289.1"/>
    </source>
</evidence>
<sequence length="281" mass="31384">MLDDGSPTGERGTMLSLILSGRPKSMSNIPPVFDELASLVHVYISLKPRRLLLSPSTREQLPPPLSSMPKFLKRKTSLTVDIKAASEENAPSSHDDDVFAAIFSANSRGYEDQIAEPSHNRATIHGSLATSVISQRAEPTPSLSSPLTEDLDLESTPQSLLEFSSEEEPDEEELLQAEYEKFRGIGKSKGWSEAEIDDLFDYILENGFPDLGSDFGFQFDPRDDNSDPYEPEIPKFTDGDYLVKRIERLYLQTTLVKTFALRAKSREKTVRLLQKTVNGNL</sequence>
<organism evidence="2 3">
    <name type="scientific">Lepraria finkii</name>
    <dbReference type="NCBI Taxonomy" id="1340010"/>
    <lineage>
        <taxon>Eukaryota</taxon>
        <taxon>Fungi</taxon>
        <taxon>Dikarya</taxon>
        <taxon>Ascomycota</taxon>
        <taxon>Pezizomycotina</taxon>
        <taxon>Lecanoromycetes</taxon>
        <taxon>OSLEUM clade</taxon>
        <taxon>Lecanoromycetidae</taxon>
        <taxon>Lecanorales</taxon>
        <taxon>Lecanorineae</taxon>
        <taxon>Stereocaulaceae</taxon>
        <taxon>Lepraria</taxon>
    </lineage>
</organism>
<name>A0ABR4BEN8_9LECA</name>
<dbReference type="Proteomes" id="UP001590951">
    <property type="component" value="Unassembled WGS sequence"/>
</dbReference>
<gene>
    <name evidence="2" type="ORF">ABVK25_003312</name>
</gene>
<keyword evidence="3" id="KW-1185">Reference proteome</keyword>
<comment type="caution">
    <text evidence="2">The sequence shown here is derived from an EMBL/GenBank/DDBJ whole genome shotgun (WGS) entry which is preliminary data.</text>
</comment>
<evidence type="ECO:0000256" key="1">
    <source>
        <dbReference type="SAM" id="MobiDB-lite"/>
    </source>
</evidence>
<reference evidence="2 3" key="1">
    <citation type="submission" date="2024-09" db="EMBL/GenBank/DDBJ databases">
        <title>Rethinking Asexuality: The Enigmatic Case of Functional Sexual Genes in Lepraria (Stereocaulaceae).</title>
        <authorList>
            <person name="Doellman M."/>
            <person name="Sun Y."/>
            <person name="Barcenas-Pena A."/>
            <person name="Lumbsch H.T."/>
            <person name="Grewe F."/>
        </authorList>
    </citation>
    <scope>NUCLEOTIDE SEQUENCE [LARGE SCALE GENOMIC DNA]</scope>
    <source>
        <strain evidence="2 3">Grewe 0041</strain>
    </source>
</reference>
<feature type="region of interest" description="Disordered" evidence="1">
    <location>
        <begin position="131"/>
        <end position="171"/>
    </location>
</feature>
<dbReference type="EMBL" id="JBHFEH010000008">
    <property type="protein sequence ID" value="KAL2056289.1"/>
    <property type="molecule type" value="Genomic_DNA"/>
</dbReference>
<protein>
    <submittedName>
        <fullName evidence="2">Uncharacterized protein</fullName>
    </submittedName>
</protein>